<evidence type="ECO:0000313" key="5">
    <source>
        <dbReference type="Proteomes" id="UP001648503"/>
    </source>
</evidence>
<evidence type="ECO:0000256" key="2">
    <source>
        <dbReference type="SAM" id="SignalP"/>
    </source>
</evidence>
<evidence type="ECO:0000313" key="4">
    <source>
        <dbReference type="EMBL" id="KAH6601198.1"/>
    </source>
</evidence>
<feature type="compositionally biased region" description="Low complexity" evidence="1">
    <location>
        <begin position="61"/>
        <end position="72"/>
    </location>
</feature>
<dbReference type="Gene3D" id="2.30.180.10">
    <property type="entry name" value="FAS1 domain"/>
    <property type="match status" value="1"/>
</dbReference>
<gene>
    <name evidence="4" type="ORF">BASA50_001723</name>
</gene>
<feature type="signal peptide" evidence="2">
    <location>
        <begin position="1"/>
        <end position="21"/>
    </location>
</feature>
<dbReference type="InterPro" id="IPR036378">
    <property type="entry name" value="FAS1_dom_sf"/>
</dbReference>
<evidence type="ECO:0000256" key="1">
    <source>
        <dbReference type="SAM" id="MobiDB-lite"/>
    </source>
</evidence>
<reference evidence="4 5" key="1">
    <citation type="submission" date="2021-02" db="EMBL/GenBank/DDBJ databases">
        <title>Variation within the Batrachochytrium salamandrivorans European outbreak.</title>
        <authorList>
            <person name="Kelly M."/>
            <person name="Pasmans F."/>
            <person name="Shea T.P."/>
            <person name="Munoz J.F."/>
            <person name="Carranza S."/>
            <person name="Cuomo C.A."/>
            <person name="Martel A."/>
        </authorList>
    </citation>
    <scope>NUCLEOTIDE SEQUENCE [LARGE SCALE GENOMIC DNA]</scope>
    <source>
        <strain evidence="4 5">AMFP18/2</strain>
    </source>
</reference>
<organism evidence="4 5">
    <name type="scientific">Batrachochytrium salamandrivorans</name>
    <dbReference type="NCBI Taxonomy" id="1357716"/>
    <lineage>
        <taxon>Eukaryota</taxon>
        <taxon>Fungi</taxon>
        <taxon>Fungi incertae sedis</taxon>
        <taxon>Chytridiomycota</taxon>
        <taxon>Chytridiomycota incertae sedis</taxon>
        <taxon>Chytridiomycetes</taxon>
        <taxon>Rhizophydiales</taxon>
        <taxon>Rhizophydiales incertae sedis</taxon>
        <taxon>Batrachochytrium</taxon>
    </lineage>
</organism>
<dbReference type="PROSITE" id="PS50213">
    <property type="entry name" value="FAS1"/>
    <property type="match status" value="1"/>
</dbReference>
<dbReference type="SUPFAM" id="SSF82153">
    <property type="entry name" value="FAS1 domain"/>
    <property type="match status" value="1"/>
</dbReference>
<name>A0ABQ8FNC2_9FUNG</name>
<dbReference type="EMBL" id="JAFCIX010000016">
    <property type="protein sequence ID" value="KAH6601198.1"/>
    <property type="molecule type" value="Genomic_DNA"/>
</dbReference>
<sequence length="349" mass="36921">MGYQRVCVIVLSAAVTSAVIATGSSSTSASSTMTSTAMSTIPCGTPTPGVSSYPTYAQTATSTQTSASSAPTGSAHRRSLHRRYTDSDSESNAVDRDSSIMAFLQSHPKHRDSQVQPASSDEEKKSSDSTHSFSKLVALLKSANLDKDLDKLQEKEEGVVVFAPIDRAFNRFPFQMKASPNDNQMASSSASGTTNLASVCASRHDKTLSSSNTEPSSPWPSTGKDKSEATLLLMYHVHQGKAIGFPSSMVTSHPPSADPPSSSDTSKDHPEPQYPVRISTLIDGFDMVLDIPASSSHGDTTSTRQATINRYANVLSITRVGSGYVVAVDRILSPFGGCIGYDGCSAIPH</sequence>
<feature type="compositionally biased region" description="Low complexity" evidence="1">
    <location>
        <begin position="251"/>
        <end position="264"/>
    </location>
</feature>
<feature type="region of interest" description="Disordered" evidence="1">
    <location>
        <begin position="202"/>
        <end position="225"/>
    </location>
</feature>
<dbReference type="Proteomes" id="UP001648503">
    <property type="component" value="Unassembled WGS sequence"/>
</dbReference>
<evidence type="ECO:0000259" key="3">
    <source>
        <dbReference type="PROSITE" id="PS50213"/>
    </source>
</evidence>
<comment type="caution">
    <text evidence="4">The sequence shown here is derived from an EMBL/GenBank/DDBJ whole genome shotgun (WGS) entry which is preliminary data.</text>
</comment>
<accession>A0ABQ8FNC2</accession>
<feature type="domain" description="FAS1" evidence="3">
    <location>
        <begin position="120"/>
        <end position="332"/>
    </location>
</feature>
<feature type="compositionally biased region" description="Polar residues" evidence="1">
    <location>
        <begin position="208"/>
        <end position="220"/>
    </location>
</feature>
<keyword evidence="2" id="KW-0732">Signal</keyword>
<feature type="region of interest" description="Disordered" evidence="1">
    <location>
        <begin position="245"/>
        <end position="274"/>
    </location>
</feature>
<feature type="chain" id="PRO_5046459945" description="FAS1 domain-containing protein" evidence="2">
    <location>
        <begin position="22"/>
        <end position="349"/>
    </location>
</feature>
<protein>
    <recommendedName>
        <fullName evidence="3">FAS1 domain-containing protein</fullName>
    </recommendedName>
</protein>
<feature type="region of interest" description="Disordered" evidence="1">
    <location>
        <begin position="61"/>
        <end position="131"/>
    </location>
</feature>
<dbReference type="InterPro" id="IPR000782">
    <property type="entry name" value="FAS1_domain"/>
</dbReference>
<proteinExistence type="predicted"/>
<keyword evidence="5" id="KW-1185">Reference proteome</keyword>